<dbReference type="RefSeq" id="WP_015542033.1">
    <property type="nucleotide sequence ID" value="NC_021022.1"/>
</dbReference>
<dbReference type="Proteomes" id="UP000008955">
    <property type="component" value="Chromosome"/>
</dbReference>
<dbReference type="Pfam" id="PF04071">
    <property type="entry name" value="zf-like"/>
    <property type="match status" value="1"/>
</dbReference>
<feature type="domain" description="Cysteine-rich small" evidence="1">
    <location>
        <begin position="10"/>
        <end position="91"/>
    </location>
</feature>
<keyword evidence="3" id="KW-1185">Reference proteome</keyword>
<reference evidence="2 3" key="2">
    <citation type="submission" date="2010-03" db="EMBL/GenBank/DDBJ databases">
        <authorList>
            <person name="Pajon A."/>
        </authorList>
    </citation>
    <scope>NUCLEOTIDE SEQUENCE [LARGE SCALE GENOMIC DNA]</scope>
    <source>
        <strain evidence="2 3">A2-162</strain>
    </source>
</reference>
<reference evidence="2 3" key="1">
    <citation type="submission" date="2010-03" db="EMBL/GenBank/DDBJ databases">
        <title>The genome sequence of Ruminococcus obeum A2-162.</title>
        <authorList>
            <consortium name="metaHIT consortium -- http://www.metahit.eu/"/>
            <person name="Pajon A."/>
            <person name="Turner K."/>
            <person name="Parkhill J."/>
            <person name="Duncan S."/>
            <person name="Flint H."/>
        </authorList>
    </citation>
    <scope>NUCLEOTIDE SEQUENCE [LARGE SCALE GENOMIC DNA]</scope>
    <source>
        <strain evidence="2 3">A2-162</strain>
    </source>
</reference>
<protein>
    <submittedName>
        <fullName evidence="2">Uncharacterized protein containing a Zn-finger-like domain</fullName>
    </submittedName>
</protein>
<accession>D4LR04</accession>
<organism evidence="2 3">
    <name type="scientific">Blautia obeum A2-162</name>
    <dbReference type="NCBI Taxonomy" id="657314"/>
    <lineage>
        <taxon>Bacteria</taxon>
        <taxon>Bacillati</taxon>
        <taxon>Bacillota</taxon>
        <taxon>Clostridia</taxon>
        <taxon>Lachnospirales</taxon>
        <taxon>Lachnospiraceae</taxon>
        <taxon>Blautia</taxon>
    </lineage>
</organism>
<proteinExistence type="predicted"/>
<evidence type="ECO:0000313" key="3">
    <source>
        <dbReference type="Proteomes" id="UP000008955"/>
    </source>
</evidence>
<dbReference type="EMBL" id="FP929054">
    <property type="protein sequence ID" value="CBL23212.1"/>
    <property type="molecule type" value="Genomic_DNA"/>
</dbReference>
<dbReference type="KEGG" id="rob:CK5_18190"/>
<evidence type="ECO:0000259" key="1">
    <source>
        <dbReference type="Pfam" id="PF04071"/>
    </source>
</evidence>
<dbReference type="HOGENOM" id="CLU_164613_1_0_9"/>
<dbReference type="AlphaFoldDB" id="D4LR04"/>
<dbReference type="PATRIC" id="fig|657314.3.peg.1677"/>
<name>D4LR04_9FIRM</name>
<gene>
    <name evidence="2" type="ORF">CK5_18190</name>
</gene>
<evidence type="ECO:0000313" key="2">
    <source>
        <dbReference type="EMBL" id="CBL23212.1"/>
    </source>
</evidence>
<sequence length="101" mass="11791">MEKPYWEGKHYAFFSNRECEYFPCHAGADPENFNCLFCYCPLYALGDKCGGNFRMTEKGIKDCTNCQLPHKAQNYGYVTGKYSELAELMRKMREAEKDTQE</sequence>
<dbReference type="InterPro" id="IPR007212">
    <property type="entry name" value="Zf-like"/>
</dbReference>